<gene>
    <name evidence="9" type="ORF">OCU04_010138</name>
</gene>
<dbReference type="Proteomes" id="UP001152300">
    <property type="component" value="Unassembled WGS sequence"/>
</dbReference>
<sequence length="399" mass="44233">MDSHMTMDTIIRKPIAIATSKPAQKTYLNTILFLSASLVLFGFAVVAYAGFYWSWMPALGVERRVWLQFAPGQHPHGIVPLHNSVVTRQEYDIQLELHMPRSPANLKAGNFMVHVNFLGPNYKTASSIPVIEHLLPLSRITKNEDVLFSSRRPTILTYESDLISGLAKLVKAPLYVLGWKREDEKITVEMAEGVRFPRGNKNVPSAVEVVIEKDSEEVQIYGCRILMRAKLSGLRWWMWNWRISSAIVGVVAFWAADMLGCILGWAILKLYLGGRKEEGVAKGKEIEKSEAAIKQEATEDEPDLSDTPRTFPTVRSHTPLVYPPVGIKSEEDGENKILEDTVILPLGGDADDEDEEAEGSWQAGRRSDSGLGTSFSEGGAGRIGRVSRRRSRGGSASGL</sequence>
<keyword evidence="4 8" id="KW-1133">Transmembrane helix</keyword>
<evidence type="ECO:0000256" key="2">
    <source>
        <dbReference type="ARBA" id="ARBA00022692"/>
    </source>
</evidence>
<comment type="caution">
    <text evidence="9">The sequence shown here is derived from an EMBL/GenBank/DDBJ whole genome shotgun (WGS) entry which is preliminary data.</text>
</comment>
<organism evidence="9 10">
    <name type="scientific">Sclerotinia nivalis</name>
    <dbReference type="NCBI Taxonomy" id="352851"/>
    <lineage>
        <taxon>Eukaryota</taxon>
        <taxon>Fungi</taxon>
        <taxon>Dikarya</taxon>
        <taxon>Ascomycota</taxon>
        <taxon>Pezizomycotina</taxon>
        <taxon>Leotiomycetes</taxon>
        <taxon>Helotiales</taxon>
        <taxon>Sclerotiniaceae</taxon>
        <taxon>Sclerotinia</taxon>
    </lineage>
</organism>
<feature type="transmembrane region" description="Helical" evidence="8">
    <location>
        <begin position="31"/>
        <end position="55"/>
    </location>
</feature>
<dbReference type="AlphaFoldDB" id="A0A9X0AE44"/>
<evidence type="ECO:0000256" key="4">
    <source>
        <dbReference type="ARBA" id="ARBA00022989"/>
    </source>
</evidence>
<name>A0A9X0AE44_9HELO</name>
<evidence type="ECO:0000313" key="10">
    <source>
        <dbReference type="Proteomes" id="UP001152300"/>
    </source>
</evidence>
<protein>
    <submittedName>
        <fullName evidence="9">Uncharacterized protein</fullName>
    </submittedName>
</protein>
<comment type="subcellular location">
    <subcellularLocation>
        <location evidence="1">Endoplasmic reticulum membrane</location>
        <topology evidence="1">Multi-pass membrane protein</topology>
    </subcellularLocation>
</comment>
<keyword evidence="5" id="KW-0443">Lipid metabolism</keyword>
<dbReference type="PANTHER" id="PTHR21212:SF0">
    <property type="entry name" value="SEIPIN"/>
    <property type="match status" value="1"/>
</dbReference>
<feature type="transmembrane region" description="Helical" evidence="8">
    <location>
        <begin position="243"/>
        <end position="268"/>
    </location>
</feature>
<dbReference type="OrthoDB" id="3990054at2759"/>
<dbReference type="GO" id="GO:0140042">
    <property type="term" value="P:lipid droplet formation"/>
    <property type="evidence" value="ECO:0007669"/>
    <property type="project" value="UniProtKB-ARBA"/>
</dbReference>
<evidence type="ECO:0000313" key="9">
    <source>
        <dbReference type="EMBL" id="KAJ8061061.1"/>
    </source>
</evidence>
<dbReference type="PANTHER" id="PTHR21212">
    <property type="entry name" value="BERNARDINELLI-SEIP CONGENITAL LIPODYSTROPHY 2 HOMOLOG BSCL2 PROTEIN"/>
    <property type="match status" value="1"/>
</dbReference>
<evidence type="ECO:0000256" key="3">
    <source>
        <dbReference type="ARBA" id="ARBA00022824"/>
    </source>
</evidence>
<reference evidence="9" key="1">
    <citation type="submission" date="2022-11" db="EMBL/GenBank/DDBJ databases">
        <title>Genome Resource of Sclerotinia nivalis Strain SnTB1, a Plant Pathogen Isolated from American Ginseng.</title>
        <authorList>
            <person name="Fan S."/>
        </authorList>
    </citation>
    <scope>NUCLEOTIDE SEQUENCE</scope>
    <source>
        <strain evidence="9">SnTB1</strain>
    </source>
</reference>
<evidence type="ECO:0000256" key="5">
    <source>
        <dbReference type="ARBA" id="ARBA00023098"/>
    </source>
</evidence>
<dbReference type="EMBL" id="JAPEIS010000012">
    <property type="protein sequence ID" value="KAJ8061061.1"/>
    <property type="molecule type" value="Genomic_DNA"/>
</dbReference>
<accession>A0A9X0AE44</accession>
<evidence type="ECO:0000256" key="1">
    <source>
        <dbReference type="ARBA" id="ARBA00004477"/>
    </source>
</evidence>
<dbReference type="GO" id="GO:0006629">
    <property type="term" value="P:lipid metabolic process"/>
    <property type="evidence" value="ECO:0007669"/>
    <property type="project" value="UniProtKB-KW"/>
</dbReference>
<feature type="region of interest" description="Disordered" evidence="7">
    <location>
        <begin position="346"/>
        <end position="399"/>
    </location>
</feature>
<keyword evidence="3" id="KW-0256">Endoplasmic reticulum</keyword>
<dbReference type="CDD" id="cd23995">
    <property type="entry name" value="Seipin_BSCL2_like"/>
    <property type="match status" value="1"/>
</dbReference>
<proteinExistence type="predicted"/>
<feature type="compositionally biased region" description="Polar residues" evidence="7">
    <location>
        <begin position="307"/>
        <end position="316"/>
    </location>
</feature>
<dbReference type="InterPro" id="IPR009617">
    <property type="entry name" value="Seipin"/>
</dbReference>
<keyword evidence="6 8" id="KW-0472">Membrane</keyword>
<feature type="region of interest" description="Disordered" evidence="7">
    <location>
        <begin position="294"/>
        <end position="317"/>
    </location>
</feature>
<dbReference type="Pfam" id="PF06775">
    <property type="entry name" value="Seipin"/>
    <property type="match status" value="1"/>
</dbReference>
<keyword evidence="2 8" id="KW-0812">Transmembrane</keyword>
<evidence type="ECO:0000256" key="7">
    <source>
        <dbReference type="SAM" id="MobiDB-lite"/>
    </source>
</evidence>
<dbReference type="GO" id="GO:0005789">
    <property type="term" value="C:endoplasmic reticulum membrane"/>
    <property type="evidence" value="ECO:0007669"/>
    <property type="project" value="UniProtKB-SubCell"/>
</dbReference>
<keyword evidence="10" id="KW-1185">Reference proteome</keyword>
<feature type="compositionally biased region" description="Acidic residues" evidence="7">
    <location>
        <begin position="349"/>
        <end position="358"/>
    </location>
</feature>
<evidence type="ECO:0000256" key="6">
    <source>
        <dbReference type="ARBA" id="ARBA00023136"/>
    </source>
</evidence>
<evidence type="ECO:0000256" key="8">
    <source>
        <dbReference type="SAM" id="Phobius"/>
    </source>
</evidence>